<protein>
    <submittedName>
        <fullName evidence="4">Non-specific serine/threonine protein kinase</fullName>
    </submittedName>
</protein>
<dbReference type="Gene3D" id="1.25.40.10">
    <property type="entry name" value="Tetratricopeptide repeat domain"/>
    <property type="match status" value="1"/>
</dbReference>
<name>A0A2N3XZG2_SACSN</name>
<dbReference type="InterPro" id="IPR049945">
    <property type="entry name" value="AAA_22"/>
</dbReference>
<dbReference type="InterPro" id="IPR058852">
    <property type="entry name" value="HTH_77"/>
</dbReference>
<dbReference type="OrthoDB" id="9812579at2"/>
<sequence>MRAGRQAGNLPGESSSFVGRQHEVTGGKRALSRARLVTITGPPGVGKSRVGLRVAAQVRRRFPDGVWLVRLAELDDGALLPHTVMSILGVGDWSLGRPIDALSEYLVSRRLLLVLDNCEHLVQDCADLVNALLRKAPRLRVLITSRQVLGSDGEHVVTIPPLPVPESAAEMFSMEPAQDCASVELFAERAAELAPGFTVDVANCDAVAEICGRLEGLPLAIELVAKWLRTMSVEEILAALDEWPETGVAGLPGPGVRTGRHHETLPAIFDWSFELCTPAERMLWARSSVFAADFDLDTAEAVCSDEVLLLPEDVLELVVGLVDKSILSRQDRAGCTRYRLLDPTRQYGRQRLHESGEGDLLRRRHRDHYSWLAERAEAKWFGPEQVAWNERIYAEHANLRMALEFCLIEPGEARTGLRLAGALWFCWVGGGRVAEGRYWLDHLLARATEPSRERAKALWTNAWVATMQGDTSPALIMLDECRDLARSIGDDVELTSALCVSGYAEHVRDNQQRAVAYLEEALAREDAAGQPSAVTVVSRPILASTVLLLGDCERARALCEECLAMRDAYGVPWSGSWALWVLGLVAWTEGNAEQASSYARECLRLKQQLNDLVGMAISIELLAWSAVDQDAESAARLLGASHTLWREIGRPLFGFPPYVARHRASEEQARMVLGSRAFDVAFEDGNSLTCDQAISYALGESRDRVS</sequence>
<gene>
    <name evidence="4" type="ORF">A8926_3857</name>
</gene>
<keyword evidence="4" id="KW-0808">Transferase</keyword>
<dbReference type="InterPro" id="IPR011990">
    <property type="entry name" value="TPR-like_helical_dom_sf"/>
</dbReference>
<dbReference type="PANTHER" id="PTHR47691:SF3">
    <property type="entry name" value="HTH-TYPE TRANSCRIPTIONAL REGULATOR RV0890C-RELATED"/>
    <property type="match status" value="1"/>
</dbReference>
<organism evidence="4 5">
    <name type="scientific">Saccharopolyspora spinosa</name>
    <dbReference type="NCBI Taxonomy" id="60894"/>
    <lineage>
        <taxon>Bacteria</taxon>
        <taxon>Bacillati</taxon>
        <taxon>Actinomycetota</taxon>
        <taxon>Actinomycetes</taxon>
        <taxon>Pseudonocardiales</taxon>
        <taxon>Pseudonocardiaceae</taxon>
        <taxon>Saccharopolyspora</taxon>
    </lineage>
</organism>
<reference evidence="4" key="1">
    <citation type="submission" date="2017-12" db="EMBL/GenBank/DDBJ databases">
        <title>Sequencing the genomes of 1000 Actinobacteria strains.</title>
        <authorList>
            <person name="Klenk H.-P."/>
        </authorList>
    </citation>
    <scope>NUCLEOTIDE SEQUENCE [LARGE SCALE GENOMIC DNA]</scope>
    <source>
        <strain evidence="4">DSM 44228</strain>
    </source>
</reference>
<keyword evidence="4" id="KW-0723">Serine/threonine-protein kinase</keyword>
<dbReference type="GO" id="GO:0004674">
    <property type="term" value="F:protein serine/threonine kinase activity"/>
    <property type="evidence" value="ECO:0007669"/>
    <property type="project" value="UniProtKB-KW"/>
</dbReference>
<dbReference type="GO" id="GO:0016887">
    <property type="term" value="F:ATP hydrolysis activity"/>
    <property type="evidence" value="ECO:0007669"/>
    <property type="project" value="InterPro"/>
</dbReference>
<feature type="domain" description="Winged helix-turn-helix" evidence="3">
    <location>
        <begin position="279"/>
        <end position="353"/>
    </location>
</feature>
<dbReference type="Gene3D" id="3.40.50.300">
    <property type="entry name" value="P-loop containing nucleotide triphosphate hydrolases"/>
    <property type="match status" value="1"/>
</dbReference>
<evidence type="ECO:0000313" key="5">
    <source>
        <dbReference type="Proteomes" id="UP000233786"/>
    </source>
</evidence>
<evidence type="ECO:0000313" key="4">
    <source>
        <dbReference type="EMBL" id="PKW16064.1"/>
    </source>
</evidence>
<dbReference type="SUPFAM" id="SSF52540">
    <property type="entry name" value="P-loop containing nucleoside triphosphate hydrolases"/>
    <property type="match status" value="1"/>
</dbReference>
<dbReference type="PRINTS" id="PR00364">
    <property type="entry name" value="DISEASERSIST"/>
</dbReference>
<keyword evidence="4" id="KW-0418">Kinase</keyword>
<evidence type="ECO:0000256" key="1">
    <source>
        <dbReference type="SAM" id="MobiDB-lite"/>
    </source>
</evidence>
<dbReference type="AlphaFoldDB" id="A0A2N3XZG2"/>
<dbReference type="Proteomes" id="UP000233786">
    <property type="component" value="Unassembled WGS sequence"/>
</dbReference>
<dbReference type="Pfam" id="PF13401">
    <property type="entry name" value="AAA_22"/>
    <property type="match status" value="1"/>
</dbReference>
<dbReference type="SUPFAM" id="SSF48452">
    <property type="entry name" value="TPR-like"/>
    <property type="match status" value="1"/>
</dbReference>
<feature type="domain" description="ORC1/DEAH AAA+ ATPase" evidence="2">
    <location>
        <begin position="33"/>
        <end position="132"/>
    </location>
</feature>
<proteinExistence type="predicted"/>
<keyword evidence="5" id="KW-1185">Reference proteome</keyword>
<evidence type="ECO:0000259" key="3">
    <source>
        <dbReference type="Pfam" id="PF25872"/>
    </source>
</evidence>
<dbReference type="EMBL" id="PJNB01000001">
    <property type="protein sequence ID" value="PKW16064.1"/>
    <property type="molecule type" value="Genomic_DNA"/>
</dbReference>
<comment type="caution">
    <text evidence="4">The sequence shown here is derived from an EMBL/GenBank/DDBJ whole genome shotgun (WGS) entry which is preliminary data.</text>
</comment>
<accession>A0A2N3XZG2</accession>
<dbReference type="InterPro" id="IPR027417">
    <property type="entry name" value="P-loop_NTPase"/>
</dbReference>
<dbReference type="RefSeq" id="WP_010696360.1">
    <property type="nucleotide sequence ID" value="NZ_CP061007.1"/>
</dbReference>
<evidence type="ECO:0000259" key="2">
    <source>
        <dbReference type="Pfam" id="PF13401"/>
    </source>
</evidence>
<dbReference type="PANTHER" id="PTHR47691">
    <property type="entry name" value="REGULATOR-RELATED"/>
    <property type="match status" value="1"/>
</dbReference>
<feature type="region of interest" description="Disordered" evidence="1">
    <location>
        <begin position="1"/>
        <end position="25"/>
    </location>
</feature>
<dbReference type="Pfam" id="PF25872">
    <property type="entry name" value="HTH_77"/>
    <property type="match status" value="1"/>
</dbReference>